<evidence type="ECO:0000313" key="2">
    <source>
        <dbReference type="Proteomes" id="UP000190042"/>
    </source>
</evidence>
<reference evidence="2" key="1">
    <citation type="submission" date="2017-02" db="EMBL/GenBank/DDBJ databases">
        <authorList>
            <person name="Varghese N."/>
            <person name="Submissions S."/>
        </authorList>
    </citation>
    <scope>NUCLEOTIDE SEQUENCE [LARGE SCALE GENOMIC DNA]</scope>
    <source>
        <strain evidence="2">DSM 23966</strain>
    </source>
</reference>
<sequence>MAETECAVCTKEIDVLDKFNGEMLCEDCYENYRNEESEVTDDE</sequence>
<dbReference type="Proteomes" id="UP000190042">
    <property type="component" value="Unassembled WGS sequence"/>
</dbReference>
<protein>
    <submittedName>
        <fullName evidence="1">Uncharacterized protein</fullName>
    </submittedName>
</protein>
<dbReference type="RefSeq" id="WP_281250680.1">
    <property type="nucleotide sequence ID" value="NZ_FUYJ01000009.1"/>
</dbReference>
<gene>
    <name evidence="1" type="ORF">SAMN04244570_3541</name>
</gene>
<dbReference type="EMBL" id="FUYJ01000009">
    <property type="protein sequence ID" value="SKB05059.1"/>
    <property type="molecule type" value="Genomic_DNA"/>
</dbReference>
<name>A0A1T4YTE0_9BACL</name>
<organism evidence="1 2">
    <name type="scientific">Sporosarcina newyorkensis</name>
    <dbReference type="NCBI Taxonomy" id="759851"/>
    <lineage>
        <taxon>Bacteria</taxon>
        <taxon>Bacillati</taxon>
        <taxon>Bacillota</taxon>
        <taxon>Bacilli</taxon>
        <taxon>Bacillales</taxon>
        <taxon>Caryophanaceae</taxon>
        <taxon>Sporosarcina</taxon>
    </lineage>
</organism>
<keyword evidence="2" id="KW-1185">Reference proteome</keyword>
<dbReference type="AlphaFoldDB" id="A0A1T4YTE0"/>
<proteinExistence type="predicted"/>
<evidence type="ECO:0000313" key="1">
    <source>
        <dbReference type="EMBL" id="SKB05059.1"/>
    </source>
</evidence>
<accession>A0A1T4YTE0</accession>